<protein>
    <submittedName>
        <fullName evidence="1">Uncharacterized protein</fullName>
    </submittedName>
</protein>
<evidence type="ECO:0000313" key="2">
    <source>
        <dbReference type="Proteomes" id="UP001210380"/>
    </source>
</evidence>
<comment type="caution">
    <text evidence="1">The sequence shown here is derived from an EMBL/GenBank/DDBJ whole genome shotgun (WGS) entry which is preliminary data.</text>
</comment>
<reference evidence="1 2" key="1">
    <citation type="submission" date="2022-11" db="EMBL/GenBank/DDBJ databases">
        <title>Draft genome sequence of Saccharopolyspora sp. WRP15-2 isolated from rhizosphere soils of wild rice in Thailand.</title>
        <authorList>
            <person name="Duangmal K."/>
            <person name="Kammanee S."/>
            <person name="Muangham S."/>
        </authorList>
    </citation>
    <scope>NUCLEOTIDE SEQUENCE [LARGE SCALE GENOMIC DNA]</scope>
    <source>
        <strain evidence="1 2">WRP15-2</strain>
    </source>
</reference>
<accession>A0ABT4VBN1</accession>
<name>A0ABT4VBN1_9PSEU</name>
<keyword evidence="2" id="KW-1185">Reference proteome</keyword>
<evidence type="ECO:0000313" key="1">
    <source>
        <dbReference type="EMBL" id="MDA3630692.1"/>
    </source>
</evidence>
<organism evidence="1 2">
    <name type="scientific">Saccharopolyspora oryzae</name>
    <dbReference type="NCBI Taxonomy" id="2997343"/>
    <lineage>
        <taxon>Bacteria</taxon>
        <taxon>Bacillati</taxon>
        <taxon>Actinomycetota</taxon>
        <taxon>Actinomycetes</taxon>
        <taxon>Pseudonocardiales</taxon>
        <taxon>Pseudonocardiaceae</taxon>
        <taxon>Saccharopolyspora</taxon>
    </lineage>
</organism>
<proteinExistence type="predicted"/>
<dbReference type="RefSeq" id="WP_270953908.1">
    <property type="nucleotide sequence ID" value="NZ_JAQGLA010000113.1"/>
</dbReference>
<dbReference type="EMBL" id="JAQGLA010000113">
    <property type="protein sequence ID" value="MDA3630692.1"/>
    <property type="molecule type" value="Genomic_DNA"/>
</dbReference>
<sequence>MDVLQRELLDLERQLVLHRPHRRDHLRRRVDPHPQGFGHALVCSRGVPKREGDHARGARPDCYRESRIDLAQARTFLDFINAQTLTAPGSDCPSHPFLDDMAESAPLRKEAAAVLNAPNHFTVENREDPSCGLSFSHRSSRPAAAAAWDMHLRRAPFKPSSSECACASDASSSA</sequence>
<dbReference type="Proteomes" id="UP001210380">
    <property type="component" value="Unassembled WGS sequence"/>
</dbReference>
<gene>
    <name evidence="1" type="ORF">OU415_35060</name>
</gene>